<feature type="signal peptide" evidence="1">
    <location>
        <begin position="1"/>
        <end position="17"/>
    </location>
</feature>
<evidence type="ECO:0000313" key="2">
    <source>
        <dbReference type="Proteomes" id="UP001652626"/>
    </source>
</evidence>
<sequence length="500" mass="57167">MLKTLIFVLITCTLSDSSSINEKISNYFKSDVFKAFQKDWQSHRKSFENALLLALKDNFGHRSMNVYVRRSTDSLRISNGFYSSDNIVHLLLFQMTLNALPHLLMPEVTFALASNVLRVEAGLSKMIVESSYLIFRNESDIQHTDDRDTYRNSPFAFERVEDVGRLAIVADDCTLVGYTIAKLSGQSVTLGHDTFQVRDCKFSVEISPFEYTHGRLPVIAQYFSKSQGKQLEILLTKPIREELMPKLQAAVFSYINSSLVFGDHLNKFREYQDDVFKMVSKNMTELVRNLNNLTVNLNEETVELEPVETSRNYSYDGESRWDRVLLHNVTLYGLDTLYSSHTGGPFKLQSPLIAEAFRFNSITVKGSLFVENDTVKGEHKFAAEIMDTTVNVEINLETFEPIFKVFNWRKMELSLVELEMYLKDRRAASAFLNGYLTNKLPEVLKEHLANTFVQYKKSMVSPNSAQKLSNVNVYCQPNAPAPMEGYPNPNGYPVFLGWYG</sequence>
<feature type="chain" id="PRO_5046452455" evidence="1">
    <location>
        <begin position="18"/>
        <end position="500"/>
    </location>
</feature>
<evidence type="ECO:0000256" key="1">
    <source>
        <dbReference type="SAM" id="SignalP"/>
    </source>
</evidence>
<dbReference type="GeneID" id="135193592"/>
<dbReference type="RefSeq" id="XP_064072753.1">
    <property type="nucleotide sequence ID" value="XM_064216683.1"/>
</dbReference>
<keyword evidence="2" id="KW-1185">Reference proteome</keyword>
<proteinExistence type="predicted"/>
<protein>
    <submittedName>
        <fullName evidence="3">Uncharacterized protein LOC135193592</fullName>
    </submittedName>
</protein>
<accession>A0ABM4AN91</accession>
<organism evidence="2 3">
    <name type="scientific">Vanessa tameamea</name>
    <name type="common">Kamehameha butterfly</name>
    <dbReference type="NCBI Taxonomy" id="334116"/>
    <lineage>
        <taxon>Eukaryota</taxon>
        <taxon>Metazoa</taxon>
        <taxon>Ecdysozoa</taxon>
        <taxon>Arthropoda</taxon>
        <taxon>Hexapoda</taxon>
        <taxon>Insecta</taxon>
        <taxon>Pterygota</taxon>
        <taxon>Neoptera</taxon>
        <taxon>Endopterygota</taxon>
        <taxon>Lepidoptera</taxon>
        <taxon>Glossata</taxon>
        <taxon>Ditrysia</taxon>
        <taxon>Papilionoidea</taxon>
        <taxon>Nymphalidae</taxon>
        <taxon>Nymphalinae</taxon>
        <taxon>Vanessa</taxon>
    </lineage>
</organism>
<name>A0ABM4AN91_VANTA</name>
<gene>
    <name evidence="3" type="primary">LOC135193592</name>
</gene>
<reference evidence="3" key="1">
    <citation type="submission" date="2025-08" db="UniProtKB">
        <authorList>
            <consortium name="RefSeq"/>
        </authorList>
    </citation>
    <scope>IDENTIFICATION</scope>
    <source>
        <tissue evidence="3">Whole body</tissue>
    </source>
</reference>
<evidence type="ECO:0000313" key="3">
    <source>
        <dbReference type="RefSeq" id="XP_064072753.1"/>
    </source>
</evidence>
<keyword evidence="1" id="KW-0732">Signal</keyword>
<dbReference type="Proteomes" id="UP001652626">
    <property type="component" value="Chromosome 13"/>
</dbReference>